<name>A0A0A0HJ20_9RHOB</name>
<dbReference type="AlphaFoldDB" id="A0A0A0HJ20"/>
<organism evidence="4 5">
    <name type="scientific">Roseovarius mucosus DSM 17069</name>
    <dbReference type="NCBI Taxonomy" id="1288298"/>
    <lineage>
        <taxon>Bacteria</taxon>
        <taxon>Pseudomonadati</taxon>
        <taxon>Pseudomonadota</taxon>
        <taxon>Alphaproteobacteria</taxon>
        <taxon>Rhodobacterales</taxon>
        <taxon>Roseobacteraceae</taxon>
        <taxon>Roseovarius</taxon>
    </lineage>
</organism>
<comment type="subcellular location">
    <subcellularLocation>
        <location evidence="2">Cell membrane</location>
        <topology evidence="2">Lipid-anchor</topology>
    </subcellularLocation>
</comment>
<dbReference type="Gene3D" id="2.20.200.10">
    <property type="entry name" value="Outer membrane efflux proteins (OEP)"/>
    <property type="match status" value="1"/>
</dbReference>
<dbReference type="PANTHER" id="PTHR30203">
    <property type="entry name" value="OUTER MEMBRANE CATION EFFLUX PROTEIN"/>
    <property type="match status" value="1"/>
</dbReference>
<evidence type="ECO:0000313" key="4">
    <source>
        <dbReference type="EMBL" id="KGM86173.1"/>
    </source>
</evidence>
<evidence type="ECO:0000256" key="3">
    <source>
        <dbReference type="SAM" id="Coils"/>
    </source>
</evidence>
<reference evidence="4 5" key="1">
    <citation type="submission" date="2013-01" db="EMBL/GenBank/DDBJ databases">
        <authorList>
            <person name="Fiebig A."/>
            <person name="Goeker M."/>
            <person name="Klenk H.-P.P."/>
        </authorList>
    </citation>
    <scope>NUCLEOTIDE SEQUENCE [LARGE SCALE GENOMIC DNA]</scope>
    <source>
        <strain evidence="4 5">DSM 17069</strain>
    </source>
</reference>
<keyword evidence="3" id="KW-0175">Coiled coil</keyword>
<dbReference type="GO" id="GO:0005886">
    <property type="term" value="C:plasma membrane"/>
    <property type="evidence" value="ECO:0007669"/>
    <property type="project" value="UniProtKB-SubCell"/>
</dbReference>
<evidence type="ECO:0000313" key="5">
    <source>
        <dbReference type="Proteomes" id="UP000030021"/>
    </source>
</evidence>
<dbReference type="Gene3D" id="1.20.1600.10">
    <property type="entry name" value="Outer membrane efflux proteins (OEP)"/>
    <property type="match status" value="1"/>
</dbReference>
<keyword evidence="2" id="KW-0564">Palmitate</keyword>
<keyword evidence="2" id="KW-0812">Transmembrane</keyword>
<dbReference type="NCBIfam" id="TIGR01845">
    <property type="entry name" value="outer_NodT"/>
    <property type="match status" value="1"/>
</dbReference>
<sequence length="507" mass="54959">MNCEGLERFRNGRRQRSPVMLETTTSATRFRQNASLRLPVSVIMPCLVLSACVVGPDYVAPAGTIRDTWVAPVDIAQVDGEWWHKLNDPMLTALVDAAIANNKDLDEATARLREARANRDAVLGRQFPQVGASVTVAENRLSSNGQLPVSKIPALDPEFPIYDVGFDASWEIDLWGGTHRAVESANARIQAAEEARRAVVLQVIAEVVRSYIDLRTAQSLRASTMEDAQAQFRIAEIVAERFRVGTASRFDLTRARAQARTTAGAIPGFEADAAAAAFRLGVLTGEPPETRYAQLIAPAPLPVANLDVSVGLRADLLRRRPDVRQAERDIAAATADVGVATAELFPRFSLIGTLGQQARSPGDLFSGDSLRFQVGPSFRWPIFSAGRIRAQIRAADARADAATIRYERAVLNALADSEIAINRFASAERTTEERDQAREEAHEAVQIAHTRYVAGEDDLTVLLQAQSAFSSADRLALQAKAAQLQQLAALYKALGGGWEGVEGALVS</sequence>
<gene>
    <name evidence="4" type="ORF">rosmuc_03923</name>
</gene>
<dbReference type="PATRIC" id="fig|1288298.3.peg.3921"/>
<dbReference type="HOGENOM" id="CLU_012817_13_0_5"/>
<dbReference type="Pfam" id="PF02321">
    <property type="entry name" value="OEP"/>
    <property type="match status" value="2"/>
</dbReference>
<dbReference type="GO" id="GO:0015562">
    <property type="term" value="F:efflux transmembrane transporter activity"/>
    <property type="evidence" value="ECO:0007669"/>
    <property type="project" value="InterPro"/>
</dbReference>
<keyword evidence="2" id="KW-0472">Membrane</keyword>
<protein>
    <submittedName>
        <fullName evidence="4">Efflux transporter, outer membrane factor (OMF) lipoprotein, NodT family</fullName>
    </submittedName>
</protein>
<proteinExistence type="inferred from homology"/>
<dbReference type="Proteomes" id="UP000030021">
    <property type="component" value="Unassembled WGS sequence"/>
</dbReference>
<keyword evidence="2 4" id="KW-0449">Lipoprotein</keyword>
<keyword evidence="2" id="KW-1134">Transmembrane beta strand</keyword>
<comment type="caution">
    <text evidence="4">The sequence shown here is derived from an EMBL/GenBank/DDBJ whole genome shotgun (WGS) entry which is preliminary data.</text>
</comment>
<dbReference type="InterPro" id="IPR010131">
    <property type="entry name" value="MdtP/NodT-like"/>
</dbReference>
<dbReference type="InterPro" id="IPR003423">
    <property type="entry name" value="OMP_efflux"/>
</dbReference>
<evidence type="ECO:0000256" key="2">
    <source>
        <dbReference type="RuleBase" id="RU362097"/>
    </source>
</evidence>
<comment type="similarity">
    <text evidence="1 2">Belongs to the outer membrane factor (OMF) (TC 1.B.17) family.</text>
</comment>
<feature type="coiled-coil region" evidence="3">
    <location>
        <begin position="98"/>
        <end position="125"/>
    </location>
</feature>
<dbReference type="eggNOG" id="COG1538">
    <property type="taxonomic scope" value="Bacteria"/>
</dbReference>
<dbReference type="PANTHER" id="PTHR30203:SF25">
    <property type="entry name" value="OUTER MEMBRANE PROTEIN-RELATED"/>
    <property type="match status" value="1"/>
</dbReference>
<dbReference type="EMBL" id="AONH01000023">
    <property type="protein sequence ID" value="KGM86173.1"/>
    <property type="molecule type" value="Genomic_DNA"/>
</dbReference>
<accession>A0A0A0HJ20</accession>
<evidence type="ECO:0000256" key="1">
    <source>
        <dbReference type="ARBA" id="ARBA00007613"/>
    </source>
</evidence>
<dbReference type="SUPFAM" id="SSF56954">
    <property type="entry name" value="Outer membrane efflux proteins (OEP)"/>
    <property type="match status" value="1"/>
</dbReference>